<evidence type="ECO:0000256" key="8">
    <source>
        <dbReference type="SAM" id="MobiDB-lite"/>
    </source>
</evidence>
<organism evidence="9">
    <name type="scientific">Lotharella oceanica</name>
    <dbReference type="NCBI Taxonomy" id="641309"/>
    <lineage>
        <taxon>Eukaryota</taxon>
        <taxon>Sar</taxon>
        <taxon>Rhizaria</taxon>
        <taxon>Cercozoa</taxon>
        <taxon>Chlorarachniophyceae</taxon>
        <taxon>Lotharella</taxon>
    </lineage>
</organism>
<dbReference type="PANTHER" id="PTHR31954:SF1">
    <property type="entry name" value="CILIA- AND FLAGELLA-ASSOCIATED PROTEIN 157"/>
    <property type="match status" value="1"/>
</dbReference>
<comment type="subcellular location">
    <subcellularLocation>
        <location evidence="1">Cell projection</location>
        <location evidence="1">Cilium</location>
    </subcellularLocation>
</comment>
<keyword evidence="6" id="KW-0966">Cell projection</keyword>
<accession>A0A7S2TVY5</accession>
<name>A0A7S2TVY5_9EUKA</name>
<proteinExistence type="inferred from homology"/>
<dbReference type="AlphaFoldDB" id="A0A7S2TVY5"/>
<protein>
    <recommendedName>
        <fullName evidence="3">Cilia- and flagella-associated protein 157</fullName>
    </recommendedName>
</protein>
<gene>
    <name evidence="9" type="ORF">LSP00402_LOCUS15316</name>
</gene>
<keyword evidence="5" id="KW-0969">Cilium</keyword>
<evidence type="ECO:0000256" key="3">
    <source>
        <dbReference type="ARBA" id="ARBA00014087"/>
    </source>
</evidence>
<evidence type="ECO:0000256" key="1">
    <source>
        <dbReference type="ARBA" id="ARBA00004138"/>
    </source>
</evidence>
<evidence type="ECO:0000256" key="4">
    <source>
        <dbReference type="ARBA" id="ARBA00023054"/>
    </source>
</evidence>
<evidence type="ECO:0000256" key="6">
    <source>
        <dbReference type="ARBA" id="ARBA00023273"/>
    </source>
</evidence>
<feature type="region of interest" description="Disordered" evidence="8">
    <location>
        <begin position="1"/>
        <end position="22"/>
    </location>
</feature>
<sequence length="443" mass="52104">MPPKKKKGKAPEKTEEQKDEENELDIMTANAKFEKDRNDRLTKEYDLVKKQRAELEIKLTAQKDKQRQIEQTLRREITNEKGLTQQLKEEFAELKAKQDTIVQDHDKIVQQIKADHKQEIAKKDAEYLSLKGQYSKIAEFKQKRDKYMKDLEEKENEIKKLKRKQDFITVELESRHLEETQRLNKKMNALVTETKDGMLAMTKNQLHATTKRTIQENENMSNELLFQTREMETIMKQNNQLKTSNKELKRRIELLDEEQKLMVKRSTFYQKMNKRLTERLKELEQKNQTQKRKETSGITLDRARRIAQEMEMMQNHIIKLEEAYEQAKRELAMTQIELEATRRTSEKILSLQDEGTTFLLACMQDAKLRLAEKKGGSIPDKLGHLDLEDREAMLEMLLEKLNKDRPQSSPNASAKYTAFPPIAGVPNKPSCCYLRLTIIFTGL</sequence>
<keyword evidence="4 7" id="KW-0175">Coiled coil</keyword>
<dbReference type="GO" id="GO:0036064">
    <property type="term" value="C:ciliary basal body"/>
    <property type="evidence" value="ECO:0007669"/>
    <property type="project" value="TreeGrafter"/>
</dbReference>
<evidence type="ECO:0000256" key="2">
    <source>
        <dbReference type="ARBA" id="ARBA00010841"/>
    </source>
</evidence>
<evidence type="ECO:0000256" key="5">
    <source>
        <dbReference type="ARBA" id="ARBA00023069"/>
    </source>
</evidence>
<dbReference type="GO" id="GO:0008017">
    <property type="term" value="F:microtubule binding"/>
    <property type="evidence" value="ECO:0007669"/>
    <property type="project" value="TreeGrafter"/>
</dbReference>
<dbReference type="InterPro" id="IPR038844">
    <property type="entry name" value="CFAP157"/>
</dbReference>
<comment type="similarity">
    <text evidence="2">Belongs to the CFAP157 family.</text>
</comment>
<feature type="coiled-coil region" evidence="7">
    <location>
        <begin position="231"/>
        <end position="344"/>
    </location>
</feature>
<dbReference type="PANTHER" id="PTHR31954">
    <property type="entry name" value="CILIA- AND FLAGELLA-ASSOCIATED PROTEIN 157"/>
    <property type="match status" value="1"/>
</dbReference>
<evidence type="ECO:0000256" key="7">
    <source>
        <dbReference type="SAM" id="Coils"/>
    </source>
</evidence>
<dbReference type="EMBL" id="HBHP01024705">
    <property type="protein sequence ID" value="CAD9771326.1"/>
    <property type="molecule type" value="Transcribed_RNA"/>
</dbReference>
<reference evidence="9" key="1">
    <citation type="submission" date="2021-01" db="EMBL/GenBank/DDBJ databases">
        <authorList>
            <person name="Corre E."/>
            <person name="Pelletier E."/>
            <person name="Niang G."/>
            <person name="Scheremetjew M."/>
            <person name="Finn R."/>
            <person name="Kale V."/>
            <person name="Holt S."/>
            <person name="Cochrane G."/>
            <person name="Meng A."/>
            <person name="Brown T."/>
            <person name="Cohen L."/>
        </authorList>
    </citation>
    <scope>NUCLEOTIDE SEQUENCE</scope>
    <source>
        <strain evidence="9">CCMP622</strain>
    </source>
</reference>
<feature type="coiled-coil region" evidence="7">
    <location>
        <begin position="24"/>
        <end position="97"/>
    </location>
</feature>
<evidence type="ECO:0000313" key="9">
    <source>
        <dbReference type="EMBL" id="CAD9771326.1"/>
    </source>
</evidence>
<feature type="coiled-coil region" evidence="7">
    <location>
        <begin position="137"/>
        <end position="171"/>
    </location>
</feature>